<dbReference type="InterPro" id="IPR038261">
    <property type="entry name" value="GPP34-like_sf"/>
</dbReference>
<evidence type="ECO:0000313" key="5">
    <source>
        <dbReference type="EMBL" id="OTP16088.1"/>
    </source>
</evidence>
<dbReference type="RefSeq" id="WP_170924788.1">
    <property type="nucleotide sequence ID" value="NZ_CP147247.1"/>
</dbReference>
<dbReference type="GO" id="GO:0005737">
    <property type="term" value="C:cytoplasm"/>
    <property type="evidence" value="ECO:0007669"/>
    <property type="project" value="UniProtKB-ARBA"/>
</dbReference>
<dbReference type="InterPro" id="IPR008628">
    <property type="entry name" value="GPP34-like"/>
</dbReference>
<keyword evidence="4" id="KW-0472">Membrane</keyword>
<dbReference type="EMBL" id="CP147247">
    <property type="protein sequence ID" value="WYJ92406.1"/>
    <property type="molecule type" value="Genomic_DNA"/>
</dbReference>
<evidence type="ECO:0000313" key="6">
    <source>
        <dbReference type="EMBL" id="WYJ92406.1"/>
    </source>
</evidence>
<keyword evidence="3" id="KW-0446">Lipid-binding</keyword>
<evidence type="ECO:0008006" key="8">
    <source>
        <dbReference type="Google" id="ProtNLM"/>
    </source>
</evidence>
<dbReference type="AlphaFoldDB" id="A0A242K6Z4"/>
<organism evidence="5">
    <name type="scientific">Candidatus Enterococcus clewellii</name>
    <dbReference type="NCBI Taxonomy" id="1834193"/>
    <lineage>
        <taxon>Bacteria</taxon>
        <taxon>Bacillati</taxon>
        <taxon>Bacillota</taxon>
        <taxon>Bacilli</taxon>
        <taxon>Lactobacillales</taxon>
        <taxon>Enterococcaceae</taxon>
        <taxon>Enterococcus</taxon>
    </lineage>
</organism>
<reference evidence="6" key="2">
    <citation type="submission" date="2017-05" db="EMBL/GenBank/DDBJ databases">
        <authorList>
            <consortium name="The Broad Institute Genomics Platform"/>
            <consortium name="The Broad Institute Genomic Center for Infectious Diseases"/>
            <person name="Earl A."/>
            <person name="Manson A."/>
            <person name="Schwartman J."/>
            <person name="Gilmore M."/>
            <person name="Abouelleil A."/>
            <person name="Cao P."/>
            <person name="Chapman S."/>
            <person name="Cusick C."/>
            <person name="Shea T."/>
            <person name="Young S."/>
            <person name="Neafsey D."/>
            <person name="Nusbaum C."/>
            <person name="Birren B."/>
        </authorList>
    </citation>
    <scope>NUCLEOTIDE SEQUENCE</scope>
    <source>
        <strain evidence="6">9E7_DIV0242</strain>
    </source>
</reference>
<dbReference type="GO" id="GO:0012505">
    <property type="term" value="C:endomembrane system"/>
    <property type="evidence" value="ECO:0007669"/>
    <property type="project" value="UniProtKB-ARBA"/>
</dbReference>
<evidence type="ECO:0000313" key="7">
    <source>
        <dbReference type="Proteomes" id="UP000195141"/>
    </source>
</evidence>
<keyword evidence="2" id="KW-0333">Golgi apparatus</keyword>
<evidence type="ECO:0000256" key="4">
    <source>
        <dbReference type="ARBA" id="ARBA00023136"/>
    </source>
</evidence>
<dbReference type="Pfam" id="PF05719">
    <property type="entry name" value="GPP34"/>
    <property type="match status" value="1"/>
</dbReference>
<evidence type="ECO:0000256" key="1">
    <source>
        <dbReference type="ARBA" id="ARBA00004255"/>
    </source>
</evidence>
<keyword evidence="7" id="KW-1185">Reference proteome</keyword>
<reference evidence="5" key="1">
    <citation type="submission" date="2017-05" db="EMBL/GenBank/DDBJ databases">
        <title>The Genome Sequence of Enterococcus sp. 9E7_DIV0242.</title>
        <authorList>
            <consortium name="The Broad Institute Genomics Platform"/>
            <consortium name="The Broad Institute Genomic Center for Infectious Diseases"/>
            <person name="Earl A."/>
            <person name="Manson A."/>
            <person name="Schwartman J."/>
            <person name="Gilmore M."/>
            <person name="Abouelleil A."/>
            <person name="Cao P."/>
            <person name="Chapman S."/>
            <person name="Cusick C."/>
            <person name="Shea T."/>
            <person name="Young S."/>
            <person name="Neafsey D."/>
            <person name="Nusbaum C."/>
            <person name="Birren B."/>
        </authorList>
    </citation>
    <scope>NUCLEOTIDE SEQUENCE [LARGE SCALE GENOMIC DNA]</scope>
    <source>
        <strain evidence="5">9E7_DIV0242</strain>
    </source>
</reference>
<evidence type="ECO:0000256" key="2">
    <source>
        <dbReference type="ARBA" id="ARBA00023034"/>
    </source>
</evidence>
<sequence length="218" mass="24546">MKHLTISEQFFLLVMNKKGTIGALNDYGKVSLVMAGLLDLQNAEVIEIRDSEVLILNAELPVEYSGLAPLVEKLQSLKKRTLEKVADAYGGTFLEKELSLLIASIREQLIKKGLVSKKSEEGIFGEKINWYADEPEIERIIHSIRKSFSSMEENLDQLALVLLLQKSNALTQYLSKHDQKMIKDELKALKRSDLAKDIQKMMGVIDQLYTVLAVAVII</sequence>
<name>A0A242K6Z4_9ENTE</name>
<protein>
    <recommendedName>
        <fullName evidence="8">GPP34 family phosphoprotein</fullName>
    </recommendedName>
</protein>
<evidence type="ECO:0000256" key="3">
    <source>
        <dbReference type="ARBA" id="ARBA00023121"/>
    </source>
</evidence>
<dbReference type="GO" id="GO:0070273">
    <property type="term" value="F:phosphatidylinositol-4-phosphate binding"/>
    <property type="evidence" value="ECO:0007669"/>
    <property type="project" value="InterPro"/>
</dbReference>
<gene>
    <name evidence="5" type="ORF">A5888_002302</name>
    <name evidence="6" type="ORF">A5888_004179</name>
</gene>
<comment type="subcellular location">
    <subcellularLocation>
        <location evidence="1">Golgi apparatus membrane</location>
        <topology evidence="1">Peripheral membrane protein</topology>
        <orientation evidence="1">Cytoplasmic side</orientation>
    </subcellularLocation>
</comment>
<dbReference type="Proteomes" id="UP000195141">
    <property type="component" value="Chromosome"/>
</dbReference>
<proteinExistence type="predicted"/>
<accession>A0A242K6Z4</accession>
<dbReference type="Gene3D" id="1.10.3630.10">
    <property type="entry name" value="yeast vps74-n-term truncation variant domain like"/>
    <property type="match status" value="1"/>
</dbReference>
<reference evidence="6" key="3">
    <citation type="submission" date="2024-03" db="EMBL/GenBank/DDBJ databases">
        <title>The Genome Sequence of Enterococcus sp. DIV0242b.</title>
        <authorList>
            <consortium name="The Broad Institute Genomics Platform"/>
            <consortium name="The Broad Institute Microbial Omics Core"/>
            <consortium name="The Broad Institute Genomic Center for Infectious Diseases"/>
            <person name="Earl A."/>
            <person name="Manson A."/>
            <person name="Gilmore M."/>
            <person name="Schwartman J."/>
            <person name="Shea T."/>
            <person name="Abouelleil A."/>
            <person name="Cao P."/>
            <person name="Chapman S."/>
            <person name="Cusick C."/>
            <person name="Young S."/>
            <person name="Neafsey D."/>
            <person name="Nusbaum C."/>
            <person name="Birren B."/>
        </authorList>
    </citation>
    <scope>NUCLEOTIDE SEQUENCE</scope>
    <source>
        <strain evidence="6">9E7_DIV0242</strain>
    </source>
</reference>
<dbReference type="EMBL" id="NGMM01000003">
    <property type="protein sequence ID" value="OTP16088.1"/>
    <property type="molecule type" value="Genomic_DNA"/>
</dbReference>